<dbReference type="EMBL" id="MU859213">
    <property type="protein sequence ID" value="KAK3949476.1"/>
    <property type="molecule type" value="Genomic_DNA"/>
</dbReference>
<feature type="region of interest" description="Disordered" evidence="1">
    <location>
        <begin position="84"/>
        <end position="140"/>
    </location>
</feature>
<evidence type="ECO:0000313" key="2">
    <source>
        <dbReference type="EMBL" id="KAK3949476.1"/>
    </source>
</evidence>
<dbReference type="AlphaFoldDB" id="A0AAN6SDZ6"/>
<keyword evidence="3" id="KW-1185">Reference proteome</keyword>
<evidence type="ECO:0000313" key="3">
    <source>
        <dbReference type="Proteomes" id="UP001303222"/>
    </source>
</evidence>
<organism evidence="2 3">
    <name type="scientific">Pseudoneurospora amorphoporcata</name>
    <dbReference type="NCBI Taxonomy" id="241081"/>
    <lineage>
        <taxon>Eukaryota</taxon>
        <taxon>Fungi</taxon>
        <taxon>Dikarya</taxon>
        <taxon>Ascomycota</taxon>
        <taxon>Pezizomycotina</taxon>
        <taxon>Sordariomycetes</taxon>
        <taxon>Sordariomycetidae</taxon>
        <taxon>Sordariales</taxon>
        <taxon>Sordariaceae</taxon>
        <taxon>Pseudoneurospora</taxon>
    </lineage>
</organism>
<name>A0AAN6SDZ6_9PEZI</name>
<reference evidence="2" key="1">
    <citation type="journal article" date="2023" name="Mol. Phylogenet. Evol.">
        <title>Genome-scale phylogeny and comparative genomics of the fungal order Sordariales.</title>
        <authorList>
            <person name="Hensen N."/>
            <person name="Bonometti L."/>
            <person name="Westerberg I."/>
            <person name="Brannstrom I.O."/>
            <person name="Guillou S."/>
            <person name="Cros-Aarteil S."/>
            <person name="Calhoun S."/>
            <person name="Haridas S."/>
            <person name="Kuo A."/>
            <person name="Mondo S."/>
            <person name="Pangilinan J."/>
            <person name="Riley R."/>
            <person name="LaButti K."/>
            <person name="Andreopoulos B."/>
            <person name="Lipzen A."/>
            <person name="Chen C."/>
            <person name="Yan M."/>
            <person name="Daum C."/>
            <person name="Ng V."/>
            <person name="Clum A."/>
            <person name="Steindorff A."/>
            <person name="Ohm R.A."/>
            <person name="Martin F."/>
            <person name="Silar P."/>
            <person name="Natvig D.O."/>
            <person name="Lalanne C."/>
            <person name="Gautier V."/>
            <person name="Ament-Velasquez S.L."/>
            <person name="Kruys A."/>
            <person name="Hutchinson M.I."/>
            <person name="Powell A.J."/>
            <person name="Barry K."/>
            <person name="Miller A.N."/>
            <person name="Grigoriev I.V."/>
            <person name="Debuchy R."/>
            <person name="Gladieux P."/>
            <person name="Hiltunen Thoren M."/>
            <person name="Johannesson H."/>
        </authorList>
    </citation>
    <scope>NUCLEOTIDE SEQUENCE</scope>
    <source>
        <strain evidence="2">CBS 626.80</strain>
    </source>
</reference>
<reference evidence="2" key="2">
    <citation type="submission" date="2023-06" db="EMBL/GenBank/DDBJ databases">
        <authorList>
            <consortium name="Lawrence Berkeley National Laboratory"/>
            <person name="Mondo S.J."/>
            <person name="Hensen N."/>
            <person name="Bonometti L."/>
            <person name="Westerberg I."/>
            <person name="Brannstrom I.O."/>
            <person name="Guillou S."/>
            <person name="Cros-Aarteil S."/>
            <person name="Calhoun S."/>
            <person name="Haridas S."/>
            <person name="Kuo A."/>
            <person name="Pangilinan J."/>
            <person name="Riley R."/>
            <person name="Labutti K."/>
            <person name="Andreopoulos B."/>
            <person name="Lipzen A."/>
            <person name="Chen C."/>
            <person name="Yanf M."/>
            <person name="Daum C."/>
            <person name="Ng V."/>
            <person name="Clum A."/>
            <person name="Steindorff A."/>
            <person name="Ohm R."/>
            <person name="Martin F."/>
            <person name="Silar P."/>
            <person name="Natvig D."/>
            <person name="Lalanne C."/>
            <person name="Gautier V."/>
            <person name="Ament-Velasquez S.L."/>
            <person name="Kruys A."/>
            <person name="Hutchinson M.I."/>
            <person name="Powell A.J."/>
            <person name="Barry K."/>
            <person name="Miller A.N."/>
            <person name="Grigoriev I.V."/>
            <person name="Debuchy R."/>
            <person name="Gladieux P."/>
            <person name="Thoren M.H."/>
            <person name="Johannesson H."/>
        </authorList>
    </citation>
    <scope>NUCLEOTIDE SEQUENCE</scope>
    <source>
        <strain evidence="2">CBS 626.80</strain>
    </source>
</reference>
<evidence type="ECO:0000256" key="1">
    <source>
        <dbReference type="SAM" id="MobiDB-lite"/>
    </source>
</evidence>
<protein>
    <submittedName>
        <fullName evidence="2">Uncharacterized protein</fullName>
    </submittedName>
</protein>
<gene>
    <name evidence="2" type="ORF">QBC32DRAFT_316812</name>
</gene>
<feature type="compositionally biased region" description="Polar residues" evidence="1">
    <location>
        <begin position="114"/>
        <end position="124"/>
    </location>
</feature>
<comment type="caution">
    <text evidence="2">The sequence shown here is derived from an EMBL/GenBank/DDBJ whole genome shotgun (WGS) entry which is preliminary data.</text>
</comment>
<sequence length="265" mass="29673">MSDSGDVMMEDPVYAQLFLDAQRFTGNIENPNPPEYSLPSTAYRNCDDLMITSDHEWPSSSEGRNSIQSLDGVRDLISENAGAYAMASSAPRSSIPQGHASATPRSSSSGSMAPLQSESSNQPSAPSPGRHQHEERHATEWSSVDRLFFEELHTGKHARKAMEKVRRKLCEKLGVEVKSWTLSKMLRKIKKRIIPQQREKETVDTLEPIFIEQIDKLELGPPQGQSGQMDEIMEDARAQLRREITDALQGFAFRMEAARVSQTLN</sequence>
<proteinExistence type="predicted"/>
<accession>A0AAN6SDZ6</accession>
<dbReference type="Proteomes" id="UP001303222">
    <property type="component" value="Unassembled WGS sequence"/>
</dbReference>